<evidence type="ECO:0000256" key="3">
    <source>
        <dbReference type="ARBA" id="ARBA00023136"/>
    </source>
</evidence>
<organism evidence="5">
    <name type="scientific">Stegastes partitus</name>
    <name type="common">bicolor damselfish</name>
    <dbReference type="NCBI Taxonomy" id="144197"/>
    <lineage>
        <taxon>Eukaryota</taxon>
        <taxon>Metazoa</taxon>
        <taxon>Chordata</taxon>
        <taxon>Craniata</taxon>
        <taxon>Vertebrata</taxon>
        <taxon>Euteleostomi</taxon>
        <taxon>Actinopterygii</taxon>
        <taxon>Neopterygii</taxon>
        <taxon>Teleostei</taxon>
        <taxon>Neoteleostei</taxon>
        <taxon>Acanthomorphata</taxon>
        <taxon>Ovalentaria</taxon>
        <taxon>Pomacentridae</taxon>
        <taxon>Stegastes</taxon>
    </lineage>
</organism>
<dbReference type="SMART" id="SM00406">
    <property type="entry name" value="IGv"/>
    <property type="match status" value="1"/>
</dbReference>
<dbReference type="InterPro" id="IPR013106">
    <property type="entry name" value="Ig_V-set"/>
</dbReference>
<evidence type="ECO:0000256" key="2">
    <source>
        <dbReference type="ARBA" id="ARBA00022692"/>
    </source>
</evidence>
<comment type="subcellular location">
    <subcellularLocation>
        <location evidence="1">Membrane</location>
    </subcellularLocation>
</comment>
<dbReference type="PROSITE" id="PS50835">
    <property type="entry name" value="IG_LIKE"/>
    <property type="match status" value="1"/>
</dbReference>
<sequence>DSWRPEKQSEPVRAEGVITEAKSSLSIQPTETLAFQDSVSFSCTYDSEHETNLKYVCRGKQPSTCLQQALITSDHQQSGRFVLTDDKESRKFTVTISSLTQKDSGLYLCGVHRNTGLDVFSAVELEIKGYTPSCYSKLKHFTYNVQYITISSQWM</sequence>
<evidence type="ECO:0000313" key="5">
    <source>
        <dbReference type="Ensembl" id="ENSSPAP00000021932.1"/>
    </source>
</evidence>
<dbReference type="Gene3D" id="2.60.40.10">
    <property type="entry name" value="Immunoglobulins"/>
    <property type="match status" value="1"/>
</dbReference>
<evidence type="ECO:0000259" key="4">
    <source>
        <dbReference type="PROSITE" id="PS50835"/>
    </source>
</evidence>
<dbReference type="GO" id="GO:0005886">
    <property type="term" value="C:plasma membrane"/>
    <property type="evidence" value="ECO:0007669"/>
    <property type="project" value="TreeGrafter"/>
</dbReference>
<keyword evidence="2" id="KW-0812">Transmembrane</keyword>
<proteinExistence type="predicted"/>
<protein>
    <recommendedName>
        <fullName evidence="4">Ig-like domain-containing protein</fullName>
    </recommendedName>
</protein>
<evidence type="ECO:0000256" key="1">
    <source>
        <dbReference type="ARBA" id="ARBA00004370"/>
    </source>
</evidence>
<dbReference type="InterPro" id="IPR013783">
    <property type="entry name" value="Ig-like_fold"/>
</dbReference>
<reference evidence="5" key="1">
    <citation type="submission" date="2023-09" db="UniProtKB">
        <authorList>
            <consortium name="Ensembl"/>
        </authorList>
    </citation>
    <scope>IDENTIFICATION</scope>
</reference>
<dbReference type="GeneTree" id="ENSGT00970000193486"/>
<dbReference type="InterPro" id="IPR036179">
    <property type="entry name" value="Ig-like_dom_sf"/>
</dbReference>
<accession>A0A3B5B864</accession>
<dbReference type="InterPro" id="IPR003599">
    <property type="entry name" value="Ig_sub"/>
</dbReference>
<keyword evidence="3" id="KW-0472">Membrane</keyword>
<dbReference type="GO" id="GO:0004888">
    <property type="term" value="F:transmembrane signaling receptor activity"/>
    <property type="evidence" value="ECO:0007669"/>
    <property type="project" value="TreeGrafter"/>
</dbReference>
<dbReference type="PANTHER" id="PTHR11860:SF118">
    <property type="entry name" value="CMRF35-LIKE MOLECULE 3-RELATED"/>
    <property type="match status" value="1"/>
</dbReference>
<dbReference type="SUPFAM" id="SSF48726">
    <property type="entry name" value="Immunoglobulin"/>
    <property type="match status" value="1"/>
</dbReference>
<dbReference type="SMART" id="SM00409">
    <property type="entry name" value="IG"/>
    <property type="match status" value="1"/>
</dbReference>
<dbReference type="AlphaFoldDB" id="A0A3B5B864"/>
<dbReference type="PANTHER" id="PTHR11860">
    <property type="entry name" value="POLYMERIC-IMMUNOGLOBULIN RECEPTOR"/>
    <property type="match status" value="1"/>
</dbReference>
<dbReference type="InterPro" id="IPR050671">
    <property type="entry name" value="CD300_family_receptors"/>
</dbReference>
<dbReference type="Pfam" id="PF07686">
    <property type="entry name" value="V-set"/>
    <property type="match status" value="1"/>
</dbReference>
<dbReference type="STRING" id="144197.ENSSPAP00000021932"/>
<feature type="domain" description="Ig-like" evidence="4">
    <location>
        <begin position="5"/>
        <end position="126"/>
    </location>
</feature>
<dbReference type="Ensembl" id="ENSSPAT00000022278.1">
    <property type="protein sequence ID" value="ENSSPAP00000021932.1"/>
    <property type="gene ID" value="ENSSPAG00000016573.1"/>
</dbReference>
<name>A0A3B5B864_9TELE</name>
<dbReference type="InterPro" id="IPR007110">
    <property type="entry name" value="Ig-like_dom"/>
</dbReference>